<comment type="caution">
    <text evidence="3">The sequence shown here is derived from an EMBL/GenBank/DDBJ whole genome shotgun (WGS) entry which is preliminary data.</text>
</comment>
<dbReference type="SMART" id="SM00052">
    <property type="entry name" value="EAL"/>
    <property type="match status" value="1"/>
</dbReference>
<dbReference type="Pfam" id="PF00563">
    <property type="entry name" value="EAL"/>
    <property type="match status" value="1"/>
</dbReference>
<dbReference type="PANTHER" id="PTHR33121:SF70">
    <property type="entry name" value="SIGNALING PROTEIN YKOW"/>
    <property type="match status" value="1"/>
</dbReference>
<dbReference type="SMART" id="SM01080">
    <property type="entry name" value="CHASE2"/>
    <property type="match status" value="1"/>
</dbReference>
<keyword evidence="1" id="KW-0472">Membrane</keyword>
<dbReference type="InterPro" id="IPR001633">
    <property type="entry name" value="EAL_dom"/>
</dbReference>
<keyword evidence="1" id="KW-0812">Transmembrane</keyword>
<feature type="transmembrane region" description="Helical" evidence="1">
    <location>
        <begin position="325"/>
        <end position="347"/>
    </location>
</feature>
<proteinExistence type="predicted"/>
<dbReference type="CDD" id="cd01948">
    <property type="entry name" value="EAL"/>
    <property type="match status" value="1"/>
</dbReference>
<dbReference type="InterPro" id="IPR007890">
    <property type="entry name" value="CHASE2"/>
</dbReference>
<dbReference type="InterPro" id="IPR035919">
    <property type="entry name" value="EAL_sf"/>
</dbReference>
<dbReference type="InterPro" id="IPR050706">
    <property type="entry name" value="Cyclic-di-GMP_PDE-like"/>
</dbReference>
<sequence>MMKRSNKSAKAGNGKAPKLFVWTVLAAIVFVLIDFGAPFEDIARTVRNKAHANDASGQIVLVAIDKESTEALGLQPWPRTEHAKLIENATKAGAKEIYFDLVFTGRQTEDGDAELAQAMSEAGNVTIAAMEDRGQIVEGSNVGLPDTHFHKAADVGSINAFYNFQSAVWELAYADRIGDRVYPTFAAKMAGVEGEPGETFNIDYSIRPESVPTVSAIDLIEGRVDPAEIEGKTLIVAITMLQLGDQFYIPGYGRAGGAYVQILGAESLMNGKPVALGWLPAFLLAALALGAACWTTRLRVRFGALITGAAILLFVPVPMEARHVYVDIMPGLFIILVGIGVFSYRFFQSRGLVNALTNLPNLAALRAEKGNRDMPLIAARVHNYAEIASTLNAEGERRLVEQIAARLALGRHDGWKLYQGDEGIFAWFVENDVAISNHLEALHALFRSPVSIADQPYDVVISFGVEQGSGRSLASRLGSALVAADEAEAEAIKWKYHDPARLEETPWKLSLLSQLDQAIKDGEVEIALQPKMATKDKRVIGAEALARWTHPEKGPISPVEFIAAAEANDRIAPLTYHVMELAGRAAAQLRQVEPDFNVAVNLSARMLNDHRLVGEVLSMLDRHDLPPTALTLELTETAALSGSGADLELLSQLKRIGIKISIDDYGTGLSTLEYLKKVPAEELKIDQGFIRSMNENRSDLIMVQSTIALAHSLDRKVVAEGVEDSQVLEQLTMMECDLVQGFVVGRPMGLKELVRRLSRDKKRRAA</sequence>
<organism evidence="3 4">
    <name type="scientific">Sphingomicrobium sediminis</name>
    <dbReference type="NCBI Taxonomy" id="2950949"/>
    <lineage>
        <taxon>Bacteria</taxon>
        <taxon>Pseudomonadati</taxon>
        <taxon>Pseudomonadota</taxon>
        <taxon>Alphaproteobacteria</taxon>
        <taxon>Sphingomonadales</taxon>
        <taxon>Sphingomonadaceae</taxon>
        <taxon>Sphingomicrobium</taxon>
    </lineage>
</organism>
<dbReference type="AlphaFoldDB" id="A0A9X2J0T6"/>
<dbReference type="RefSeq" id="WP_252111943.1">
    <property type="nucleotide sequence ID" value="NZ_JAMSHT010000001.1"/>
</dbReference>
<dbReference type="SUPFAM" id="SSF141868">
    <property type="entry name" value="EAL domain-like"/>
    <property type="match status" value="1"/>
</dbReference>
<evidence type="ECO:0000313" key="3">
    <source>
        <dbReference type="EMBL" id="MCM8556598.1"/>
    </source>
</evidence>
<keyword evidence="1" id="KW-1133">Transmembrane helix</keyword>
<dbReference type="EMBL" id="JAMSHT010000001">
    <property type="protein sequence ID" value="MCM8556598.1"/>
    <property type="molecule type" value="Genomic_DNA"/>
</dbReference>
<evidence type="ECO:0000259" key="2">
    <source>
        <dbReference type="PROSITE" id="PS50883"/>
    </source>
</evidence>
<accession>A0A9X2J0T6</accession>
<dbReference type="Pfam" id="PF05226">
    <property type="entry name" value="CHASE2"/>
    <property type="match status" value="1"/>
</dbReference>
<feature type="domain" description="EAL" evidence="2">
    <location>
        <begin position="508"/>
        <end position="761"/>
    </location>
</feature>
<keyword evidence="4" id="KW-1185">Reference proteome</keyword>
<dbReference type="PROSITE" id="PS50883">
    <property type="entry name" value="EAL"/>
    <property type="match status" value="1"/>
</dbReference>
<feature type="transmembrane region" description="Helical" evidence="1">
    <location>
        <begin position="275"/>
        <end position="295"/>
    </location>
</feature>
<gene>
    <name evidence="3" type="ORF">NDO55_02030</name>
</gene>
<reference evidence="3" key="1">
    <citation type="submission" date="2022-06" db="EMBL/GenBank/DDBJ databases">
        <title>Sphingomicrobium sedimins sp. nov., a marine bacterium isolated from tidal flat.</title>
        <authorList>
            <person name="Kim C.-H."/>
            <person name="Yoo Y."/>
            <person name="Kim J.-J."/>
        </authorList>
    </citation>
    <scope>NUCLEOTIDE SEQUENCE</scope>
    <source>
        <strain evidence="3">GRR-S6-50</strain>
    </source>
</reference>
<dbReference type="Proteomes" id="UP001155128">
    <property type="component" value="Unassembled WGS sequence"/>
</dbReference>
<dbReference type="GO" id="GO:0071111">
    <property type="term" value="F:cyclic-guanylate-specific phosphodiesterase activity"/>
    <property type="evidence" value="ECO:0007669"/>
    <property type="project" value="InterPro"/>
</dbReference>
<name>A0A9X2J0T6_9SPHN</name>
<dbReference type="PANTHER" id="PTHR33121">
    <property type="entry name" value="CYCLIC DI-GMP PHOSPHODIESTERASE PDEF"/>
    <property type="match status" value="1"/>
</dbReference>
<evidence type="ECO:0000256" key="1">
    <source>
        <dbReference type="SAM" id="Phobius"/>
    </source>
</evidence>
<protein>
    <submittedName>
        <fullName evidence="3">EAL domain-containing protein</fullName>
    </submittedName>
</protein>
<feature type="transmembrane region" description="Helical" evidence="1">
    <location>
        <begin position="302"/>
        <end position="319"/>
    </location>
</feature>
<dbReference type="Gene3D" id="3.20.20.450">
    <property type="entry name" value="EAL domain"/>
    <property type="match status" value="1"/>
</dbReference>
<evidence type="ECO:0000313" key="4">
    <source>
        <dbReference type="Proteomes" id="UP001155128"/>
    </source>
</evidence>